<dbReference type="RefSeq" id="WP_038693618.1">
    <property type="nucleotide sequence ID" value="NZ_CP009286.1"/>
</dbReference>
<dbReference type="STRING" id="169760.PSTEL_04125"/>
<dbReference type="HOGENOM" id="CLU_2667692_0_0_9"/>
<accession>A0A089LTA1</accession>
<dbReference type="Proteomes" id="UP000029507">
    <property type="component" value="Chromosome"/>
</dbReference>
<evidence type="ECO:0000313" key="1">
    <source>
        <dbReference type="EMBL" id="AIQ62413.1"/>
    </source>
</evidence>
<gene>
    <name evidence="1" type="ORF">PSTEL_04125</name>
</gene>
<reference evidence="1 2" key="1">
    <citation type="submission" date="2014-08" db="EMBL/GenBank/DDBJ databases">
        <title>Comparative genomics of the Paenibacillus odorifer group.</title>
        <authorList>
            <person name="den Bakker H.C."/>
            <person name="Tsai Y.-C."/>
            <person name="Martin N."/>
            <person name="Korlach J."/>
            <person name="Wiedmann M."/>
        </authorList>
    </citation>
    <scope>NUCLEOTIDE SEQUENCE [LARGE SCALE GENOMIC DNA]</scope>
    <source>
        <strain evidence="1 2">DSM 14472</strain>
    </source>
</reference>
<organism evidence="1 2">
    <name type="scientific">Paenibacillus stellifer</name>
    <dbReference type="NCBI Taxonomy" id="169760"/>
    <lineage>
        <taxon>Bacteria</taxon>
        <taxon>Bacillati</taxon>
        <taxon>Bacillota</taxon>
        <taxon>Bacilli</taxon>
        <taxon>Bacillales</taxon>
        <taxon>Paenibacillaceae</taxon>
        <taxon>Paenibacillus</taxon>
    </lineage>
</organism>
<dbReference type="EMBL" id="CP009286">
    <property type="protein sequence ID" value="AIQ62413.1"/>
    <property type="molecule type" value="Genomic_DNA"/>
</dbReference>
<keyword evidence="2" id="KW-1185">Reference proteome</keyword>
<protein>
    <submittedName>
        <fullName evidence="1">Uncharacterized protein</fullName>
    </submittedName>
</protein>
<evidence type="ECO:0000313" key="2">
    <source>
        <dbReference type="Proteomes" id="UP000029507"/>
    </source>
</evidence>
<dbReference type="KEGG" id="pste:PSTEL_04125"/>
<sequence>MADGTSKSHADDVIRLDTPNAELACSTHPETGVPYETKILEMPNGHAYEGIFTDFKRDSGPSFMRACTRNSTTCT</sequence>
<name>A0A089LTA1_9BACL</name>
<dbReference type="OrthoDB" id="2186822at2"/>
<dbReference type="AlphaFoldDB" id="A0A089LTA1"/>
<proteinExistence type="predicted"/>